<evidence type="ECO:0000313" key="3">
    <source>
        <dbReference type="Proteomes" id="UP000321124"/>
    </source>
</evidence>
<dbReference type="Pfam" id="PF07484">
    <property type="entry name" value="Collar"/>
    <property type="match status" value="1"/>
</dbReference>
<reference evidence="2 3" key="1">
    <citation type="journal article" date="2019" name="Ecotoxicol. Environ. Saf.">
        <title>Microbial characterization of heavy metal resistant bacterial strains isolated from an electroplating wastewater treatment plant.</title>
        <authorList>
            <person name="Cai X."/>
            <person name="Zheng X."/>
            <person name="Zhang D."/>
            <person name="Iqbal W."/>
            <person name="Liu C."/>
            <person name="Yang B."/>
            <person name="Zhao X."/>
            <person name="Lu X."/>
            <person name="Mao Y."/>
        </authorList>
    </citation>
    <scope>NUCLEOTIDE SEQUENCE [LARGE SCALE GENOMIC DNA]</scope>
    <source>
        <strain evidence="2 3">Ni1-3</strain>
    </source>
</reference>
<protein>
    <submittedName>
        <fullName evidence="2">Tail fiber protein</fullName>
    </submittedName>
</protein>
<dbReference type="Gene3D" id="3.90.1340.10">
    <property type="entry name" value="Phage tail collar domain"/>
    <property type="match status" value="1"/>
</dbReference>
<organism evidence="2 3">
    <name type="scientific">Shewanella decolorationis</name>
    <dbReference type="NCBI Taxonomy" id="256839"/>
    <lineage>
        <taxon>Bacteria</taxon>
        <taxon>Pseudomonadati</taxon>
        <taxon>Pseudomonadota</taxon>
        <taxon>Gammaproteobacteria</taxon>
        <taxon>Alteromonadales</taxon>
        <taxon>Shewanellaceae</taxon>
        <taxon>Shewanella</taxon>
    </lineage>
</organism>
<dbReference type="Proteomes" id="UP000321124">
    <property type="component" value="Chromosome"/>
</dbReference>
<dbReference type="InterPro" id="IPR037053">
    <property type="entry name" value="Phage_tail_collar_dom_sf"/>
</dbReference>
<dbReference type="SUPFAM" id="SSF88874">
    <property type="entry name" value="Receptor-binding domain of short tail fibre protein gp12"/>
    <property type="match status" value="1"/>
</dbReference>
<dbReference type="AlphaFoldDB" id="A0A5B8QRK1"/>
<evidence type="ECO:0000313" key="2">
    <source>
        <dbReference type="EMBL" id="QDZ89174.1"/>
    </source>
</evidence>
<proteinExistence type="predicted"/>
<name>A0A5B8QRK1_9GAMM</name>
<dbReference type="KEGG" id="sdeo:D0436_01140"/>
<accession>A0A5B8QRK1</accession>
<dbReference type="InterPro" id="IPR011083">
    <property type="entry name" value="Phage_tail_collar_dom"/>
</dbReference>
<evidence type="ECO:0000259" key="1">
    <source>
        <dbReference type="Pfam" id="PF07484"/>
    </source>
</evidence>
<gene>
    <name evidence="2" type="ORF">D0436_01140</name>
</gene>
<sequence length="194" mass="19722">MSEPFIGQISMFAGNFAPRGWAFCNGQLLSIAQNTALFSIIGTTYGGNGTTTFALPNFGSRSPVGIGQSPGLSPINLGEQSGTENVTILSTQMPQHVHPLVGVTASVSIPTSSVAGNSKTPSNTSVLSTTNDTAAGAEVDIYGAGPSDGHLAPFNAAVNGNTAVAGGSQPLPIRNPYLGINFIIATVGIYPTRN</sequence>
<dbReference type="EMBL" id="CP031775">
    <property type="protein sequence ID" value="QDZ89174.1"/>
    <property type="molecule type" value="Genomic_DNA"/>
</dbReference>
<feature type="domain" description="Phage tail collar" evidence="1">
    <location>
        <begin position="7"/>
        <end position="63"/>
    </location>
</feature>